<dbReference type="InterPro" id="IPR036388">
    <property type="entry name" value="WH-like_DNA-bd_sf"/>
</dbReference>
<evidence type="ECO:0000256" key="1">
    <source>
        <dbReference type="ARBA" id="ARBA00005820"/>
    </source>
</evidence>
<name>A0AAE3KFA1_9PSEU</name>
<dbReference type="SUPFAM" id="SSF46894">
    <property type="entry name" value="C-terminal effector domain of the bipartite response regulators"/>
    <property type="match status" value="1"/>
</dbReference>
<evidence type="ECO:0000313" key="8">
    <source>
        <dbReference type="Proteomes" id="UP001206128"/>
    </source>
</evidence>
<dbReference type="PROSITE" id="PS51755">
    <property type="entry name" value="OMPR_PHOB"/>
    <property type="match status" value="1"/>
</dbReference>
<dbReference type="InterPro" id="IPR002182">
    <property type="entry name" value="NB-ARC"/>
</dbReference>
<dbReference type="PANTHER" id="PTHR35807">
    <property type="entry name" value="TRANSCRIPTIONAL REGULATOR REDD-RELATED"/>
    <property type="match status" value="1"/>
</dbReference>
<dbReference type="SUPFAM" id="SSF52540">
    <property type="entry name" value="P-loop containing nucleoside triphosphate hydrolases"/>
    <property type="match status" value="1"/>
</dbReference>
<dbReference type="GO" id="GO:0043531">
    <property type="term" value="F:ADP binding"/>
    <property type="evidence" value="ECO:0007669"/>
    <property type="project" value="InterPro"/>
</dbReference>
<dbReference type="GO" id="GO:0006355">
    <property type="term" value="P:regulation of DNA-templated transcription"/>
    <property type="evidence" value="ECO:0007669"/>
    <property type="project" value="InterPro"/>
</dbReference>
<dbReference type="GO" id="GO:0000160">
    <property type="term" value="P:phosphorelay signal transduction system"/>
    <property type="evidence" value="ECO:0007669"/>
    <property type="project" value="InterPro"/>
</dbReference>
<dbReference type="InterPro" id="IPR027417">
    <property type="entry name" value="P-loop_NTPase"/>
</dbReference>
<evidence type="ECO:0000256" key="4">
    <source>
        <dbReference type="ARBA" id="ARBA00023163"/>
    </source>
</evidence>
<dbReference type="SMART" id="SM00862">
    <property type="entry name" value="Trans_reg_C"/>
    <property type="match status" value="1"/>
</dbReference>
<dbReference type="Pfam" id="PF00486">
    <property type="entry name" value="Trans_reg_C"/>
    <property type="match status" value="1"/>
</dbReference>
<gene>
    <name evidence="7" type="ORF">LX83_001575</name>
</gene>
<reference evidence="7" key="1">
    <citation type="submission" date="2022-06" db="EMBL/GenBank/DDBJ databases">
        <title>Genomic Encyclopedia of Archaeal and Bacterial Type Strains, Phase II (KMG-II): from individual species to whole genera.</title>
        <authorList>
            <person name="Goeker M."/>
        </authorList>
    </citation>
    <scope>NUCLEOTIDE SEQUENCE</scope>
    <source>
        <strain evidence="7">DSM 43935</strain>
    </source>
</reference>
<keyword evidence="8" id="KW-1185">Reference proteome</keyword>
<feature type="domain" description="OmpR/PhoB-type" evidence="6">
    <location>
        <begin position="8"/>
        <end position="112"/>
    </location>
</feature>
<evidence type="ECO:0000256" key="2">
    <source>
        <dbReference type="ARBA" id="ARBA00023015"/>
    </source>
</evidence>
<dbReference type="Pfam" id="PF03704">
    <property type="entry name" value="BTAD"/>
    <property type="match status" value="1"/>
</dbReference>
<dbReference type="Proteomes" id="UP001206128">
    <property type="component" value="Unassembled WGS sequence"/>
</dbReference>
<dbReference type="InterPro" id="IPR051677">
    <property type="entry name" value="AfsR-DnrI-RedD_regulator"/>
</dbReference>
<dbReference type="CDD" id="cd15831">
    <property type="entry name" value="BTAD"/>
    <property type="match status" value="1"/>
</dbReference>
<dbReference type="InterPro" id="IPR016032">
    <property type="entry name" value="Sig_transdc_resp-reg_C-effctor"/>
</dbReference>
<evidence type="ECO:0000259" key="6">
    <source>
        <dbReference type="PROSITE" id="PS51755"/>
    </source>
</evidence>
<comment type="similarity">
    <text evidence="1">Belongs to the AfsR/DnrI/RedD regulatory family.</text>
</comment>
<keyword evidence="3 5" id="KW-0238">DNA-binding</keyword>
<organism evidence="7 8">
    <name type="scientific">Goodfellowiella coeruleoviolacea</name>
    <dbReference type="NCBI Taxonomy" id="334858"/>
    <lineage>
        <taxon>Bacteria</taxon>
        <taxon>Bacillati</taxon>
        <taxon>Actinomycetota</taxon>
        <taxon>Actinomycetes</taxon>
        <taxon>Pseudonocardiales</taxon>
        <taxon>Pseudonocardiaceae</taxon>
        <taxon>Goodfellowiella</taxon>
    </lineage>
</organism>
<proteinExistence type="inferred from homology"/>
<dbReference type="Gene3D" id="1.10.10.10">
    <property type="entry name" value="Winged helix-like DNA-binding domain superfamily/Winged helix DNA-binding domain"/>
    <property type="match status" value="1"/>
</dbReference>
<keyword evidence="2" id="KW-0805">Transcription regulation</keyword>
<evidence type="ECO:0000256" key="3">
    <source>
        <dbReference type="ARBA" id="ARBA00023125"/>
    </source>
</evidence>
<sequence length="947" mass="102313">MAGEHVEGPPDRRPETGLEFGVLGPVQVLAGGRQIPVNRPGMRGLLGMLLLEANQVVPIDRLVDGLWGEDPPATARTIVHGYVSRLRRLLAQADPTGSARIHTRPPGYLLAVEPWRVDVNRVRQLVRSARGRAPADRAGLLREALGLWRGPVLADVPGRPVSAGLEELRLGALEERIEAELELGRHAELVGELRQLVTEYPFRERLVGQLMRALYRAGRRADALAAYQQFHRRAVAELGMDPGPELQALHEQVLRDDPALRGAGAGVLPPRVGVLAPAQLPSAVPGLIGRAAELAWLDGLLGERGRGATTVGVVVGAAGVGKTALAVTWGHQRVDEFPDGQLFAALRGFDDGRPPVAPADVLARFLATLGVAARDVPADLEERAALYRTLLARRRVLVVLDDAGDSDQVRPLLPAGAGSVVLVTSRRRLDGLVAGSGARLLAVDTLSPEAAVELLDEASGTAWSVAEPESTSRLARWCGHLPLALRIAAARLLASPHWTIADLLAELSDEGARLRSLSVEDADVSVGRALDVSYRNLRPELAETFRMLGVLPGETFGAHLVAALCSIDPALADLRLRALAGAHLVTQPAEDRFGLHDLVRLHARQVAEAELTERQRSAALDNVLDYYLTTGAQAGRLLCWAVEELAPSLSRPAGRPTWRLPVTRQEALVWFDLEWPNLVAVVDVAARTGRHDRVWRLALLAHCYRVVRATGEQWLALVRQGLDSARACGDRLGELLLLSAICQLRQSQGRAGDALAEAEQAHRIATGLADTRYLRMTLGDLAAALLGHGRPTAALTRYRKLLSLCRKESDPVGQARVLDEMARVERLLDRLEPAAEHQRQAVELHRDFGTRADYGLAVNTLAEISAELGELAEAEALARTGVDLAAEDGITFREAQVRQTLSQVLAARGELAEARAELLRALALYERVNSPNAELVRATLVNLDPDG</sequence>
<dbReference type="GO" id="GO:0003677">
    <property type="term" value="F:DNA binding"/>
    <property type="evidence" value="ECO:0007669"/>
    <property type="project" value="UniProtKB-UniRule"/>
</dbReference>
<feature type="DNA-binding region" description="OmpR/PhoB-type" evidence="5">
    <location>
        <begin position="8"/>
        <end position="112"/>
    </location>
</feature>
<dbReference type="Pfam" id="PF00931">
    <property type="entry name" value="NB-ARC"/>
    <property type="match status" value="1"/>
</dbReference>
<dbReference type="Gene3D" id="3.40.50.300">
    <property type="entry name" value="P-loop containing nucleotide triphosphate hydrolases"/>
    <property type="match status" value="1"/>
</dbReference>
<dbReference type="PANTHER" id="PTHR35807:SF1">
    <property type="entry name" value="TRANSCRIPTIONAL REGULATOR REDD"/>
    <property type="match status" value="1"/>
</dbReference>
<dbReference type="InterPro" id="IPR001867">
    <property type="entry name" value="OmpR/PhoB-type_DNA-bd"/>
</dbReference>
<dbReference type="PRINTS" id="PR00364">
    <property type="entry name" value="DISEASERSIST"/>
</dbReference>
<dbReference type="InterPro" id="IPR005158">
    <property type="entry name" value="BTAD"/>
</dbReference>
<comment type="caution">
    <text evidence="7">The sequence shown here is derived from an EMBL/GenBank/DDBJ whole genome shotgun (WGS) entry which is preliminary data.</text>
</comment>
<protein>
    <submittedName>
        <fullName evidence="7">DNA-binding transcriptional activator of the SARP family</fullName>
    </submittedName>
</protein>
<dbReference type="SUPFAM" id="SSF48452">
    <property type="entry name" value="TPR-like"/>
    <property type="match status" value="2"/>
</dbReference>
<keyword evidence="4" id="KW-0804">Transcription</keyword>
<accession>A0AAE3KFA1</accession>
<dbReference type="AlphaFoldDB" id="A0AAE3KFA1"/>
<dbReference type="InterPro" id="IPR011990">
    <property type="entry name" value="TPR-like_helical_dom_sf"/>
</dbReference>
<dbReference type="SMART" id="SM01043">
    <property type="entry name" value="BTAD"/>
    <property type="match status" value="1"/>
</dbReference>
<evidence type="ECO:0000313" key="7">
    <source>
        <dbReference type="EMBL" id="MCP2164735.1"/>
    </source>
</evidence>
<dbReference type="EMBL" id="JAMTCK010000003">
    <property type="protein sequence ID" value="MCP2164735.1"/>
    <property type="molecule type" value="Genomic_DNA"/>
</dbReference>
<evidence type="ECO:0000256" key="5">
    <source>
        <dbReference type="PROSITE-ProRule" id="PRU01091"/>
    </source>
</evidence>
<dbReference type="Gene3D" id="1.25.40.10">
    <property type="entry name" value="Tetratricopeptide repeat domain"/>
    <property type="match status" value="2"/>
</dbReference>